<dbReference type="EMBL" id="JACGWN010000004">
    <property type="protein sequence ID" value="KAL0452361.1"/>
    <property type="molecule type" value="Genomic_DNA"/>
</dbReference>
<dbReference type="AlphaFoldDB" id="A0AAW2XF46"/>
<evidence type="ECO:0000313" key="2">
    <source>
        <dbReference type="EMBL" id="KAL0452361.1"/>
    </source>
</evidence>
<feature type="region of interest" description="Disordered" evidence="1">
    <location>
        <begin position="1"/>
        <end position="34"/>
    </location>
</feature>
<comment type="caution">
    <text evidence="2">The sequence shown here is derived from an EMBL/GenBank/DDBJ whole genome shotgun (WGS) entry which is preliminary data.</text>
</comment>
<sequence length="123" mass="14000">MLQVLPSERESSPPKLLCPTSEGGIVSPSSHHLRLRRSSPTQKAAFLLPPSVIRRPRLVKKASMHRSTSNHRRHWHAIAAIRRRPPWADLIYRTTPVLEPILPLTIFLTMLKRAAALHSEEKN</sequence>
<gene>
    <name evidence="2" type="ORF">Slati_1214200</name>
</gene>
<proteinExistence type="predicted"/>
<evidence type="ECO:0000256" key="1">
    <source>
        <dbReference type="SAM" id="MobiDB-lite"/>
    </source>
</evidence>
<name>A0AAW2XF46_9LAMI</name>
<reference evidence="2" key="1">
    <citation type="submission" date="2020-06" db="EMBL/GenBank/DDBJ databases">
        <authorList>
            <person name="Li T."/>
            <person name="Hu X."/>
            <person name="Zhang T."/>
            <person name="Song X."/>
            <person name="Zhang H."/>
            <person name="Dai N."/>
            <person name="Sheng W."/>
            <person name="Hou X."/>
            <person name="Wei L."/>
        </authorList>
    </citation>
    <scope>NUCLEOTIDE SEQUENCE</scope>
    <source>
        <strain evidence="2">KEN1</strain>
        <tissue evidence="2">Leaf</tissue>
    </source>
</reference>
<protein>
    <submittedName>
        <fullName evidence="2">Uncharacterized protein</fullName>
    </submittedName>
</protein>
<reference evidence="2" key="2">
    <citation type="journal article" date="2024" name="Plant">
        <title>Genomic evolution and insights into agronomic trait innovations of Sesamum species.</title>
        <authorList>
            <person name="Miao H."/>
            <person name="Wang L."/>
            <person name="Qu L."/>
            <person name="Liu H."/>
            <person name="Sun Y."/>
            <person name="Le M."/>
            <person name="Wang Q."/>
            <person name="Wei S."/>
            <person name="Zheng Y."/>
            <person name="Lin W."/>
            <person name="Duan Y."/>
            <person name="Cao H."/>
            <person name="Xiong S."/>
            <person name="Wang X."/>
            <person name="Wei L."/>
            <person name="Li C."/>
            <person name="Ma Q."/>
            <person name="Ju M."/>
            <person name="Zhao R."/>
            <person name="Li G."/>
            <person name="Mu C."/>
            <person name="Tian Q."/>
            <person name="Mei H."/>
            <person name="Zhang T."/>
            <person name="Gao T."/>
            <person name="Zhang H."/>
        </authorList>
    </citation>
    <scope>NUCLEOTIDE SEQUENCE</scope>
    <source>
        <strain evidence="2">KEN1</strain>
    </source>
</reference>
<organism evidence="2">
    <name type="scientific">Sesamum latifolium</name>
    <dbReference type="NCBI Taxonomy" id="2727402"/>
    <lineage>
        <taxon>Eukaryota</taxon>
        <taxon>Viridiplantae</taxon>
        <taxon>Streptophyta</taxon>
        <taxon>Embryophyta</taxon>
        <taxon>Tracheophyta</taxon>
        <taxon>Spermatophyta</taxon>
        <taxon>Magnoliopsida</taxon>
        <taxon>eudicotyledons</taxon>
        <taxon>Gunneridae</taxon>
        <taxon>Pentapetalae</taxon>
        <taxon>asterids</taxon>
        <taxon>lamiids</taxon>
        <taxon>Lamiales</taxon>
        <taxon>Pedaliaceae</taxon>
        <taxon>Sesamum</taxon>
    </lineage>
</organism>
<accession>A0AAW2XF46</accession>